<dbReference type="GO" id="GO:0008360">
    <property type="term" value="P:regulation of cell shape"/>
    <property type="evidence" value="ECO:0007669"/>
    <property type="project" value="UniProtKB-KW"/>
</dbReference>
<evidence type="ECO:0000256" key="7">
    <source>
        <dbReference type="ARBA" id="ARBA00022729"/>
    </source>
</evidence>
<keyword evidence="7" id="KW-0732">Signal</keyword>
<dbReference type="OrthoDB" id="9791132at2"/>
<keyword evidence="10" id="KW-0573">Peptidoglycan synthesis</keyword>
<evidence type="ECO:0000313" key="17">
    <source>
        <dbReference type="EMBL" id="SDC96096.1"/>
    </source>
</evidence>
<dbReference type="Gene3D" id="2.60.410.10">
    <property type="entry name" value="D-Ala-D-Ala carboxypeptidase, C-terminal domain"/>
    <property type="match status" value="1"/>
</dbReference>
<evidence type="ECO:0000256" key="13">
    <source>
        <dbReference type="PIRSR" id="PIRSR618044-1"/>
    </source>
</evidence>
<evidence type="ECO:0000256" key="6">
    <source>
        <dbReference type="ARBA" id="ARBA00022670"/>
    </source>
</evidence>
<dbReference type="UniPathway" id="UPA00219"/>
<dbReference type="SUPFAM" id="SSF56601">
    <property type="entry name" value="beta-lactamase/transpeptidase-like"/>
    <property type="match status" value="1"/>
</dbReference>
<feature type="domain" description="Peptidase S11 D-Ala-D-Ala carboxypeptidase A C-terminal" evidence="16">
    <location>
        <begin position="293"/>
        <end position="389"/>
    </location>
</feature>
<evidence type="ECO:0000256" key="11">
    <source>
        <dbReference type="ARBA" id="ARBA00023316"/>
    </source>
</evidence>
<dbReference type="Gene3D" id="3.40.710.10">
    <property type="entry name" value="DD-peptidase/beta-lactamase superfamily"/>
    <property type="match status" value="1"/>
</dbReference>
<evidence type="ECO:0000313" key="18">
    <source>
        <dbReference type="Proteomes" id="UP000199387"/>
    </source>
</evidence>
<dbReference type="GO" id="GO:0009252">
    <property type="term" value="P:peptidoglycan biosynthetic process"/>
    <property type="evidence" value="ECO:0007669"/>
    <property type="project" value="UniProtKB-UniPathway"/>
</dbReference>
<keyword evidence="8" id="KW-0378">Hydrolase</keyword>
<keyword evidence="18" id="KW-1185">Reference proteome</keyword>
<evidence type="ECO:0000256" key="10">
    <source>
        <dbReference type="ARBA" id="ARBA00022984"/>
    </source>
</evidence>
<comment type="pathway">
    <text evidence="2">Cell wall biogenesis; peptidoglycan biosynthesis.</text>
</comment>
<dbReference type="Pfam" id="PF00768">
    <property type="entry name" value="Peptidase_S11"/>
    <property type="match status" value="1"/>
</dbReference>
<evidence type="ECO:0000256" key="1">
    <source>
        <dbReference type="ARBA" id="ARBA00003217"/>
    </source>
</evidence>
<dbReference type="InterPro" id="IPR012338">
    <property type="entry name" value="Beta-lactam/transpept-like"/>
</dbReference>
<keyword evidence="6" id="KW-0645">Protease</keyword>
<dbReference type="InterPro" id="IPR012907">
    <property type="entry name" value="Peptidase_S11_C"/>
</dbReference>
<keyword evidence="5 17" id="KW-0121">Carboxypeptidase</keyword>
<protein>
    <recommendedName>
        <fullName evidence="4">serine-type D-Ala-D-Ala carboxypeptidase</fullName>
        <ecNumber evidence="4">3.4.16.4</ecNumber>
    </recommendedName>
</protein>
<comment type="catalytic activity">
    <reaction evidence="12">
        <text>Preferential cleavage: (Ac)2-L-Lys-D-Ala-|-D-Ala. Also transpeptidation of peptidyl-alanyl moieties that are N-acyl substituents of D-alanine.</text>
        <dbReference type="EC" id="3.4.16.4"/>
    </reaction>
</comment>
<dbReference type="InterPro" id="IPR001967">
    <property type="entry name" value="Peptidase_S11_N"/>
</dbReference>
<keyword evidence="11" id="KW-0961">Cell wall biogenesis/degradation</keyword>
<organism evidence="17 18">
    <name type="scientific">Melghirimyces thermohalophilus</name>
    <dbReference type="NCBI Taxonomy" id="1236220"/>
    <lineage>
        <taxon>Bacteria</taxon>
        <taxon>Bacillati</taxon>
        <taxon>Bacillota</taxon>
        <taxon>Bacilli</taxon>
        <taxon>Bacillales</taxon>
        <taxon>Thermoactinomycetaceae</taxon>
        <taxon>Melghirimyces</taxon>
    </lineage>
</organism>
<evidence type="ECO:0000256" key="4">
    <source>
        <dbReference type="ARBA" id="ARBA00012448"/>
    </source>
</evidence>
<dbReference type="RefSeq" id="WP_091572813.1">
    <property type="nucleotide sequence ID" value="NZ_FMZA01000024.1"/>
</dbReference>
<dbReference type="EC" id="3.4.16.4" evidence="4"/>
<accession>A0A1G6QWN3</accession>
<dbReference type="SUPFAM" id="SSF69189">
    <property type="entry name" value="Penicillin-binding protein associated domain"/>
    <property type="match status" value="1"/>
</dbReference>
<dbReference type="GO" id="GO:0071555">
    <property type="term" value="P:cell wall organization"/>
    <property type="evidence" value="ECO:0007669"/>
    <property type="project" value="UniProtKB-KW"/>
</dbReference>
<dbReference type="GO" id="GO:0009002">
    <property type="term" value="F:serine-type D-Ala-D-Ala carboxypeptidase activity"/>
    <property type="evidence" value="ECO:0007669"/>
    <property type="project" value="UniProtKB-EC"/>
</dbReference>
<dbReference type="Proteomes" id="UP000199387">
    <property type="component" value="Unassembled WGS sequence"/>
</dbReference>
<dbReference type="STRING" id="1236220.SAMN04488112_12418"/>
<dbReference type="InterPro" id="IPR015956">
    <property type="entry name" value="Peniciliin-bd_prot_C_sf"/>
</dbReference>
<dbReference type="InterPro" id="IPR018044">
    <property type="entry name" value="Peptidase_S11"/>
</dbReference>
<dbReference type="PANTHER" id="PTHR21581">
    <property type="entry name" value="D-ALANYL-D-ALANINE CARBOXYPEPTIDASE"/>
    <property type="match status" value="1"/>
</dbReference>
<evidence type="ECO:0000256" key="12">
    <source>
        <dbReference type="ARBA" id="ARBA00034000"/>
    </source>
</evidence>
<evidence type="ECO:0000256" key="15">
    <source>
        <dbReference type="RuleBase" id="RU004016"/>
    </source>
</evidence>
<feature type="active site" evidence="13">
    <location>
        <position position="123"/>
    </location>
</feature>
<evidence type="ECO:0000256" key="3">
    <source>
        <dbReference type="ARBA" id="ARBA00007164"/>
    </source>
</evidence>
<comment type="function">
    <text evidence="1">Removes C-terminal D-alanyl residues from sugar-peptide cell wall precursors.</text>
</comment>
<reference evidence="17 18" key="1">
    <citation type="submission" date="2016-10" db="EMBL/GenBank/DDBJ databases">
        <authorList>
            <person name="de Groot N.N."/>
        </authorList>
    </citation>
    <scope>NUCLEOTIDE SEQUENCE [LARGE SCALE GENOMIC DNA]</scope>
    <source>
        <strain evidence="17 18">DSM 45514</strain>
    </source>
</reference>
<keyword evidence="9" id="KW-0133">Cell shape</keyword>
<dbReference type="AlphaFoldDB" id="A0A1G6QWN3"/>
<sequence length="405" mass="44937">MVGLKNIPVIVCLGLILLFPYAAQDVSAADSLKIEARAYILMEQETGRVLAGKHEQRPYPPASLTKIMTEYLILKDVQAGRLNWDDRVEISPRTEKIGEAQVHLRAGEKPTVKELFKAMAVYSANDAAVALAEKAAGSETAFVKRMNREAARLGLKETHFINATGLPKNSYPDPPKVEGKNQMSARDIARLTRQLLDTFPDVTEITGIPTFAFQRGDSEFSLTNRNRMLPGLSHFYPGVDGVKTGYTSQAGYNFVGSAEREGMRLITVVMGTDSNGERFLETETLLNYGYDTYQKQALIERGKEIPGHRSLPVEAGIDREVAIVPTETREVPVRKKEKSDYQVIVKANRNLEAPVRAQTVVGKAWILYDGKKVPGIEPVTLVAKDSVEKASWITLVSRIIGSWFR</sequence>
<proteinExistence type="inferred from homology"/>
<feature type="active site" description="Acyl-ester intermediate" evidence="13">
    <location>
        <position position="63"/>
    </location>
</feature>
<dbReference type="PRINTS" id="PR00725">
    <property type="entry name" value="DADACBPTASE1"/>
</dbReference>
<evidence type="ECO:0000259" key="16">
    <source>
        <dbReference type="SMART" id="SM00936"/>
    </source>
</evidence>
<dbReference type="Pfam" id="PF07943">
    <property type="entry name" value="PBP5_C"/>
    <property type="match status" value="1"/>
</dbReference>
<feature type="binding site" evidence="14">
    <location>
        <position position="243"/>
    </location>
    <ligand>
        <name>substrate</name>
    </ligand>
</feature>
<dbReference type="PANTHER" id="PTHR21581:SF11">
    <property type="entry name" value="D-ALANYL-D-ALANINE CARBOXYPEPTIDASE DACA"/>
    <property type="match status" value="1"/>
</dbReference>
<evidence type="ECO:0000256" key="8">
    <source>
        <dbReference type="ARBA" id="ARBA00022801"/>
    </source>
</evidence>
<dbReference type="EMBL" id="FMZA01000024">
    <property type="protein sequence ID" value="SDC96096.1"/>
    <property type="molecule type" value="Genomic_DNA"/>
</dbReference>
<evidence type="ECO:0000256" key="14">
    <source>
        <dbReference type="PIRSR" id="PIRSR618044-2"/>
    </source>
</evidence>
<comment type="similarity">
    <text evidence="3 15">Belongs to the peptidase S11 family.</text>
</comment>
<evidence type="ECO:0000256" key="5">
    <source>
        <dbReference type="ARBA" id="ARBA00022645"/>
    </source>
</evidence>
<evidence type="ECO:0000256" key="2">
    <source>
        <dbReference type="ARBA" id="ARBA00004752"/>
    </source>
</evidence>
<feature type="active site" description="Proton acceptor" evidence="13">
    <location>
        <position position="66"/>
    </location>
</feature>
<gene>
    <name evidence="17" type="ORF">SAMN04488112_12418</name>
</gene>
<evidence type="ECO:0000256" key="9">
    <source>
        <dbReference type="ARBA" id="ARBA00022960"/>
    </source>
</evidence>
<name>A0A1G6QWN3_9BACL</name>
<dbReference type="GO" id="GO:0006508">
    <property type="term" value="P:proteolysis"/>
    <property type="evidence" value="ECO:0007669"/>
    <property type="project" value="UniProtKB-KW"/>
</dbReference>
<dbReference type="SMART" id="SM00936">
    <property type="entry name" value="PBP5_C"/>
    <property type="match status" value="1"/>
</dbReference>
<dbReference type="InterPro" id="IPR037167">
    <property type="entry name" value="Peptidase_S11_C_sf"/>
</dbReference>